<name>A0A085M8Z2_9BILA</name>
<organism evidence="1 2">
    <name type="scientific">Trichuris suis</name>
    <name type="common">pig whipworm</name>
    <dbReference type="NCBI Taxonomy" id="68888"/>
    <lineage>
        <taxon>Eukaryota</taxon>
        <taxon>Metazoa</taxon>
        <taxon>Ecdysozoa</taxon>
        <taxon>Nematoda</taxon>
        <taxon>Enoplea</taxon>
        <taxon>Dorylaimia</taxon>
        <taxon>Trichinellida</taxon>
        <taxon>Trichuridae</taxon>
        <taxon>Trichuris</taxon>
    </lineage>
</organism>
<reference evidence="1 2" key="1">
    <citation type="journal article" date="2014" name="Nat. Genet.">
        <title>Genome and transcriptome of the porcine whipworm Trichuris suis.</title>
        <authorList>
            <person name="Jex A.R."/>
            <person name="Nejsum P."/>
            <person name="Schwarz E.M."/>
            <person name="Hu L."/>
            <person name="Young N.D."/>
            <person name="Hall R.S."/>
            <person name="Korhonen P.K."/>
            <person name="Liao S."/>
            <person name="Thamsborg S."/>
            <person name="Xia J."/>
            <person name="Xu P."/>
            <person name="Wang S."/>
            <person name="Scheerlinck J.P."/>
            <person name="Hofmann A."/>
            <person name="Sternberg P.W."/>
            <person name="Wang J."/>
            <person name="Gasser R.B."/>
        </authorList>
    </citation>
    <scope>NUCLEOTIDE SEQUENCE [LARGE SCALE GENOMIC DNA]</scope>
    <source>
        <strain evidence="1">DCEP-RM93M</strain>
    </source>
</reference>
<keyword evidence="2" id="KW-1185">Reference proteome</keyword>
<gene>
    <name evidence="1" type="ORF">M513_05393</name>
</gene>
<protein>
    <submittedName>
        <fullName evidence="1">Uncharacterized protein</fullName>
    </submittedName>
</protein>
<dbReference type="EMBL" id="KL363214">
    <property type="protein sequence ID" value="KFD53688.1"/>
    <property type="molecule type" value="Genomic_DNA"/>
</dbReference>
<proteinExistence type="predicted"/>
<evidence type="ECO:0000313" key="1">
    <source>
        <dbReference type="EMBL" id="KFD53688.1"/>
    </source>
</evidence>
<evidence type="ECO:0000313" key="2">
    <source>
        <dbReference type="Proteomes" id="UP000030764"/>
    </source>
</evidence>
<dbReference type="AlphaFoldDB" id="A0A085M8Z2"/>
<dbReference type="Proteomes" id="UP000030764">
    <property type="component" value="Unassembled WGS sequence"/>
</dbReference>
<sequence>MKSYHKIWFESGDKAKNVKLDDVKIDVPPDVAEEDKLERIKEEPVTNDQLENPAARDACRNCTYPLTRRPTAKIVQKDRSSHVLTATVSESANGTTNQTAVRLSRFAVFAAPNRSEAFENVRYVPAIYPKSTQRQEFNFAATFDPSVNASKVREEIQATTEALDELGSQPPLDQLQIPLPVSANNHLVERTEDKRSFTRANYTSFQMQSGESLFSSGSQK</sequence>
<accession>A0A085M8Z2</accession>